<dbReference type="GO" id="GO:0016020">
    <property type="term" value="C:membrane"/>
    <property type="evidence" value="ECO:0007669"/>
    <property type="project" value="UniProtKB-SubCell"/>
</dbReference>
<comment type="cofactor">
    <cofactor evidence="1 10">
        <name>heme</name>
        <dbReference type="ChEBI" id="CHEBI:30413"/>
    </cofactor>
</comment>
<dbReference type="InterPro" id="IPR017972">
    <property type="entry name" value="Cyt_P450_CS"/>
</dbReference>
<dbReference type="PANTHER" id="PTHR47943:SF9">
    <property type="entry name" value="CYTOCHROME P450"/>
    <property type="match status" value="1"/>
</dbReference>
<dbReference type="OrthoDB" id="2789670at2759"/>
<dbReference type="CDD" id="cd11072">
    <property type="entry name" value="CYP71-like"/>
    <property type="match status" value="1"/>
</dbReference>
<evidence type="ECO:0000313" key="15">
    <source>
        <dbReference type="Proteomes" id="UP000634136"/>
    </source>
</evidence>
<evidence type="ECO:0000256" key="11">
    <source>
        <dbReference type="RuleBase" id="RU000461"/>
    </source>
</evidence>
<keyword evidence="9 13" id="KW-0472">Membrane</keyword>
<proteinExistence type="inferred from homology"/>
<dbReference type="InterPro" id="IPR001128">
    <property type="entry name" value="Cyt_P450"/>
</dbReference>
<dbReference type="GO" id="GO:0005506">
    <property type="term" value="F:iron ion binding"/>
    <property type="evidence" value="ECO:0007669"/>
    <property type="project" value="InterPro"/>
</dbReference>
<comment type="similarity">
    <text evidence="3 11">Belongs to the cytochrome P450 family.</text>
</comment>
<evidence type="ECO:0000256" key="13">
    <source>
        <dbReference type="SAM" id="Phobius"/>
    </source>
</evidence>
<accession>A0A834TQX2</accession>
<keyword evidence="6 11" id="KW-0560">Oxidoreductase</keyword>
<feature type="binding site" description="axial binding residue" evidence="10">
    <location>
        <position position="452"/>
    </location>
    <ligand>
        <name>heme</name>
        <dbReference type="ChEBI" id="CHEBI:30413"/>
    </ligand>
    <ligandPart>
        <name>Fe</name>
        <dbReference type="ChEBI" id="CHEBI:18248"/>
    </ligandPart>
</feature>
<dbReference type="InterPro" id="IPR002401">
    <property type="entry name" value="Cyt_P450_E_grp-I"/>
</dbReference>
<dbReference type="GO" id="GO:0004497">
    <property type="term" value="F:monooxygenase activity"/>
    <property type="evidence" value="ECO:0007669"/>
    <property type="project" value="UniProtKB-KW"/>
</dbReference>
<dbReference type="AlphaFoldDB" id="A0A834TQX2"/>
<evidence type="ECO:0000256" key="12">
    <source>
        <dbReference type="SAM" id="Coils"/>
    </source>
</evidence>
<dbReference type="PRINTS" id="PR00385">
    <property type="entry name" value="P450"/>
</dbReference>
<keyword evidence="13" id="KW-0812">Transmembrane</keyword>
<evidence type="ECO:0000256" key="6">
    <source>
        <dbReference type="ARBA" id="ARBA00023002"/>
    </source>
</evidence>
<evidence type="ECO:0000313" key="14">
    <source>
        <dbReference type="EMBL" id="KAF7825642.1"/>
    </source>
</evidence>
<dbReference type="Proteomes" id="UP000634136">
    <property type="component" value="Unassembled WGS sequence"/>
</dbReference>
<evidence type="ECO:0000256" key="5">
    <source>
        <dbReference type="ARBA" id="ARBA00022723"/>
    </source>
</evidence>
<name>A0A834TQX2_9FABA</name>
<dbReference type="SUPFAM" id="SSF48264">
    <property type="entry name" value="Cytochrome P450"/>
    <property type="match status" value="1"/>
</dbReference>
<keyword evidence="5 10" id="KW-0479">Metal-binding</keyword>
<dbReference type="GO" id="GO:0016705">
    <property type="term" value="F:oxidoreductase activity, acting on paired donors, with incorporation or reduction of molecular oxygen"/>
    <property type="evidence" value="ECO:0007669"/>
    <property type="project" value="InterPro"/>
</dbReference>
<organism evidence="14 15">
    <name type="scientific">Senna tora</name>
    <dbReference type="NCBI Taxonomy" id="362788"/>
    <lineage>
        <taxon>Eukaryota</taxon>
        <taxon>Viridiplantae</taxon>
        <taxon>Streptophyta</taxon>
        <taxon>Embryophyta</taxon>
        <taxon>Tracheophyta</taxon>
        <taxon>Spermatophyta</taxon>
        <taxon>Magnoliopsida</taxon>
        <taxon>eudicotyledons</taxon>
        <taxon>Gunneridae</taxon>
        <taxon>Pentapetalae</taxon>
        <taxon>rosids</taxon>
        <taxon>fabids</taxon>
        <taxon>Fabales</taxon>
        <taxon>Fabaceae</taxon>
        <taxon>Caesalpinioideae</taxon>
        <taxon>Cassia clade</taxon>
        <taxon>Senna</taxon>
    </lineage>
</organism>
<keyword evidence="4 10" id="KW-0349">Heme</keyword>
<evidence type="ECO:0000256" key="9">
    <source>
        <dbReference type="ARBA" id="ARBA00023136"/>
    </source>
</evidence>
<dbReference type="PROSITE" id="PS00086">
    <property type="entry name" value="CYTOCHROME_P450"/>
    <property type="match status" value="1"/>
</dbReference>
<keyword evidence="12" id="KW-0175">Coiled coil</keyword>
<keyword evidence="8 11" id="KW-0503">Monooxygenase</keyword>
<evidence type="ECO:0000256" key="10">
    <source>
        <dbReference type="PIRSR" id="PIRSR602401-1"/>
    </source>
</evidence>
<comment type="subcellular location">
    <subcellularLocation>
        <location evidence="2">Membrane</location>
    </subcellularLocation>
</comment>
<dbReference type="EMBL" id="JAAIUW010000006">
    <property type="protein sequence ID" value="KAF7825642.1"/>
    <property type="molecule type" value="Genomic_DNA"/>
</dbReference>
<comment type="caution">
    <text evidence="14">The sequence shown here is derived from an EMBL/GenBank/DDBJ whole genome shotgun (WGS) entry which is preliminary data.</text>
</comment>
<dbReference type="InterPro" id="IPR036396">
    <property type="entry name" value="Cyt_P450_sf"/>
</dbReference>
<dbReference type="Pfam" id="PF00067">
    <property type="entry name" value="p450"/>
    <property type="match status" value="1"/>
</dbReference>
<evidence type="ECO:0000256" key="8">
    <source>
        <dbReference type="ARBA" id="ARBA00023033"/>
    </source>
</evidence>
<sequence>MGLAIIANIMAMALLFTSIYFLCTLFIFLFHSKPPLPPPGPPPLPLIGNLHILGKLPHRTLQSLAKTHGSIMSLKLGQVPTVVISSSQAAELIFKTHDVVFANRAKTEAYDYFSYGFKGIAFAEYGPYWRHVRKLCTSQLLSSSKVEMFGGLRKRVMGSVVKSLEKASASREIVNLSEVLHKLTEDLVFKMTFGSDSNKDDAFNYMELVQEGMALAGAFNIADYLPWLRPFDLQGLTRRLKKCRKAMDEVLEKILKEHEEAHQNQKAEKENGESFIGILLSMMDQPMDLHGHDKQHVIDRTTIKAIIVDMFGAALEANAIVLEWAFSELLRHPRVMKNVQDEIESVVGRNRMVEETDLLNFNYLDLVVKETLRLHPAGALIPRESREDIIMDGYFIEKKSIVLVNSWAIGRDPKVWSDNAETFYPERFLDNKVDVRGQHHQLIPFGSGRRRCVGMQMGLVIIKLVLAQLVHCFDWELPHGISPIDLDMTEKFGLTVPRAKQLLAIPSSRILQSSCRLVSQICYD</sequence>
<keyword evidence="15" id="KW-1185">Reference proteome</keyword>
<dbReference type="GO" id="GO:0020037">
    <property type="term" value="F:heme binding"/>
    <property type="evidence" value="ECO:0007669"/>
    <property type="project" value="InterPro"/>
</dbReference>
<reference evidence="14" key="1">
    <citation type="submission" date="2020-09" db="EMBL/GenBank/DDBJ databases">
        <title>Genome-Enabled Discovery of Anthraquinone Biosynthesis in Senna tora.</title>
        <authorList>
            <person name="Kang S.-H."/>
            <person name="Pandey R.P."/>
            <person name="Lee C.-M."/>
            <person name="Sim J.-S."/>
            <person name="Jeong J.-T."/>
            <person name="Choi B.-S."/>
            <person name="Jung M."/>
            <person name="Ginzburg D."/>
            <person name="Zhao K."/>
            <person name="Won S.Y."/>
            <person name="Oh T.-J."/>
            <person name="Yu Y."/>
            <person name="Kim N.-H."/>
            <person name="Lee O.R."/>
            <person name="Lee T.-H."/>
            <person name="Bashyal P."/>
            <person name="Kim T.-S."/>
            <person name="Lee W.-H."/>
            <person name="Kawkins C."/>
            <person name="Kim C.-K."/>
            <person name="Kim J.S."/>
            <person name="Ahn B.O."/>
            <person name="Rhee S.Y."/>
            <person name="Sohng J.K."/>
        </authorList>
    </citation>
    <scope>NUCLEOTIDE SEQUENCE</scope>
    <source>
        <tissue evidence="14">Leaf</tissue>
    </source>
</reference>
<dbReference type="PANTHER" id="PTHR47943">
    <property type="entry name" value="CYTOCHROME P450 93A3-LIKE"/>
    <property type="match status" value="1"/>
</dbReference>
<protein>
    <submittedName>
        <fullName evidence="14">Cytochrome P450 CYP736A12-like</fullName>
    </submittedName>
</protein>
<dbReference type="Gene3D" id="1.10.630.10">
    <property type="entry name" value="Cytochrome P450"/>
    <property type="match status" value="1"/>
</dbReference>
<gene>
    <name evidence="14" type="ORF">G2W53_016806</name>
</gene>
<keyword evidence="13" id="KW-1133">Transmembrane helix</keyword>
<evidence type="ECO:0000256" key="7">
    <source>
        <dbReference type="ARBA" id="ARBA00023004"/>
    </source>
</evidence>
<evidence type="ECO:0000256" key="1">
    <source>
        <dbReference type="ARBA" id="ARBA00001971"/>
    </source>
</evidence>
<evidence type="ECO:0000256" key="2">
    <source>
        <dbReference type="ARBA" id="ARBA00004370"/>
    </source>
</evidence>
<feature type="transmembrane region" description="Helical" evidence="13">
    <location>
        <begin position="6"/>
        <end position="30"/>
    </location>
</feature>
<feature type="coiled-coil region" evidence="12">
    <location>
        <begin position="233"/>
        <end position="271"/>
    </location>
</feature>
<dbReference type="FunFam" id="1.10.630.10:FF:000011">
    <property type="entry name" value="Cytochrome P450 83B1"/>
    <property type="match status" value="1"/>
</dbReference>
<dbReference type="PRINTS" id="PR00463">
    <property type="entry name" value="EP450I"/>
</dbReference>
<keyword evidence="7 10" id="KW-0408">Iron</keyword>
<evidence type="ECO:0000256" key="4">
    <source>
        <dbReference type="ARBA" id="ARBA00022617"/>
    </source>
</evidence>
<evidence type="ECO:0000256" key="3">
    <source>
        <dbReference type="ARBA" id="ARBA00010617"/>
    </source>
</evidence>